<dbReference type="InterPro" id="IPR027413">
    <property type="entry name" value="GROEL-like_equatorial_sf"/>
</dbReference>
<dbReference type="EMBL" id="JBBHLC010000014">
    <property type="protein sequence ID" value="MEJ5863151.1"/>
    <property type="molecule type" value="Genomic_DNA"/>
</dbReference>
<comment type="similarity">
    <text evidence="1 6 7">Belongs to the chaperonin (HSP60) family.</text>
</comment>
<dbReference type="PANTHER" id="PTHR45633">
    <property type="entry name" value="60 KDA HEAT SHOCK PROTEIN, MITOCHONDRIAL"/>
    <property type="match status" value="1"/>
</dbReference>
<accession>A0ABU8QR80</accession>
<dbReference type="NCBIfam" id="TIGR02348">
    <property type="entry name" value="GroEL"/>
    <property type="match status" value="1"/>
</dbReference>
<evidence type="ECO:0000256" key="4">
    <source>
        <dbReference type="ARBA" id="ARBA00023186"/>
    </source>
</evidence>
<dbReference type="EC" id="5.6.1.7" evidence="6"/>
<evidence type="ECO:0000256" key="6">
    <source>
        <dbReference type="HAMAP-Rule" id="MF_00600"/>
    </source>
</evidence>
<dbReference type="PROSITE" id="PS00296">
    <property type="entry name" value="CHAPERONINS_CPN60"/>
    <property type="match status" value="1"/>
</dbReference>
<gene>
    <name evidence="6 9" type="primary">groL</name>
    <name evidence="6" type="synonym">groEL</name>
    <name evidence="9" type="ORF">V7S98_07890</name>
</gene>
<dbReference type="CDD" id="cd03344">
    <property type="entry name" value="GroEL"/>
    <property type="match status" value="1"/>
</dbReference>
<dbReference type="Gene3D" id="1.10.560.10">
    <property type="entry name" value="GroEL-like equatorial domain"/>
    <property type="match status" value="1"/>
</dbReference>
<keyword evidence="5 6" id="KW-0413">Isomerase</keyword>
<dbReference type="InterPro" id="IPR001844">
    <property type="entry name" value="Cpn60/GroEL"/>
</dbReference>
<dbReference type="InterPro" id="IPR018370">
    <property type="entry name" value="Chaperonin_Cpn60_CS"/>
</dbReference>
<keyword evidence="4 6" id="KW-0143">Chaperone</keyword>
<comment type="subunit">
    <text evidence="6 8">Forms a cylinder of 14 subunits composed of two heptameric rings stacked back-to-back. Interacts with the co-chaperonin GroES.</text>
</comment>
<evidence type="ECO:0000256" key="3">
    <source>
        <dbReference type="ARBA" id="ARBA00022840"/>
    </source>
</evidence>
<evidence type="ECO:0000313" key="9">
    <source>
        <dbReference type="EMBL" id="MEJ5863151.1"/>
    </source>
</evidence>
<dbReference type="InterPro" id="IPR002423">
    <property type="entry name" value="Cpn60/GroEL/TCP-1"/>
</dbReference>
<dbReference type="Gene3D" id="3.50.7.10">
    <property type="entry name" value="GroEL"/>
    <property type="match status" value="1"/>
</dbReference>
<dbReference type="NCBIfam" id="NF009488">
    <property type="entry name" value="PRK12850.1"/>
    <property type="match status" value="1"/>
</dbReference>
<dbReference type="InterPro" id="IPR027409">
    <property type="entry name" value="GroEL-like_apical_dom_sf"/>
</dbReference>
<comment type="function">
    <text evidence="6 8">Together with its co-chaperonin GroES, plays an essential role in assisting protein folding. The GroEL-GroES system forms a nano-cage that allows encapsulation of the non-native substrate proteins and provides a physical environment optimized to promote and accelerate protein folding.</text>
</comment>
<dbReference type="SUPFAM" id="SSF52029">
    <property type="entry name" value="GroEL apical domain-like"/>
    <property type="match status" value="1"/>
</dbReference>
<keyword evidence="10" id="KW-1185">Reference proteome</keyword>
<evidence type="ECO:0000313" key="10">
    <source>
        <dbReference type="Proteomes" id="UP001380290"/>
    </source>
</evidence>
<feature type="binding site" evidence="6">
    <location>
        <begin position="30"/>
        <end position="33"/>
    </location>
    <ligand>
        <name>ATP</name>
        <dbReference type="ChEBI" id="CHEBI:30616"/>
    </ligand>
</feature>
<keyword evidence="3 6" id="KW-0067">ATP-binding</keyword>
<dbReference type="PRINTS" id="PR00298">
    <property type="entry name" value="CHAPERONIN60"/>
</dbReference>
<protein>
    <recommendedName>
        <fullName evidence="6">Chaperonin GroEL</fullName>
        <ecNumber evidence="6">5.6.1.7</ecNumber>
    </recommendedName>
    <alternativeName>
        <fullName evidence="6">60 kDa chaperonin</fullName>
    </alternativeName>
    <alternativeName>
        <fullName evidence="6">Chaperonin-60</fullName>
        <shortName evidence="6">Cpn60</shortName>
    </alternativeName>
</protein>
<dbReference type="NCBIfam" id="NF009489">
    <property type="entry name" value="PRK12851.1"/>
    <property type="match status" value="1"/>
</dbReference>
<dbReference type="HAMAP" id="MF_00600">
    <property type="entry name" value="CH60"/>
    <property type="match status" value="1"/>
</dbReference>
<feature type="binding site" evidence="6">
    <location>
        <position position="495"/>
    </location>
    <ligand>
        <name>ATP</name>
        <dbReference type="ChEBI" id="CHEBI:30616"/>
    </ligand>
</feature>
<evidence type="ECO:0000256" key="7">
    <source>
        <dbReference type="RuleBase" id="RU000418"/>
    </source>
</evidence>
<dbReference type="Gene3D" id="3.30.260.10">
    <property type="entry name" value="TCP-1-like chaperonin intermediate domain"/>
    <property type="match status" value="1"/>
</dbReference>
<evidence type="ECO:0000256" key="8">
    <source>
        <dbReference type="RuleBase" id="RU000419"/>
    </source>
</evidence>
<feature type="binding site" evidence="6">
    <location>
        <begin position="87"/>
        <end position="91"/>
    </location>
    <ligand>
        <name>ATP</name>
        <dbReference type="ChEBI" id="CHEBI:30616"/>
    </ligand>
</feature>
<evidence type="ECO:0000256" key="2">
    <source>
        <dbReference type="ARBA" id="ARBA00022741"/>
    </source>
</evidence>
<feature type="binding site" evidence="6">
    <location>
        <position position="51"/>
    </location>
    <ligand>
        <name>ATP</name>
        <dbReference type="ChEBI" id="CHEBI:30616"/>
    </ligand>
</feature>
<sequence length="546" mass="56834">MAAKDVKFGDSARKKMLVGVNVLADAVKATLGPKGRNVVLAKSFGAPTITKDGVSVAKEIELKDAFENMGAQLVKEVASKANDAAGDGTTTATVLAQAIVNEGLKAVAAGMNPMDLKRGIDKATAAVVAELKNLSKPCADSKAIAQVGTISANSDSSIGEIIAEAMEKVGKEGVITVEEGSGLENELSVVEGMQFDRGYLSPYFVNKPDTMVAELESPLLLLVDKKISNIRELLPVLEAVAKAGRPLLIVAEDVEGEALATLVVNNMRGIVKVAAVKAPGFGDRRKAMLQDIAVLTGGQVISEEIGLSLETATLEHLGNAKRVTLSKENTIIIDGAGREDDIQGRVKQIRAQIEETSSDYDREKLQERLAKLAGGVAVIKVGAGTEVEMKEKKARVEDALHATRAAVEEGVVPGGGVALVRALSAIVDLKGDNEDQNVGIALLRRAVESPLRQITANAGDEPSVVADKVKQGSGNYGYNAATGEYGDMIEMGILDPAKVTRSALQAAASIGGLMITTEAMVADLPEDKPAGGMPDMGGMGGMGGMM</sequence>
<reference evidence="9 10" key="1">
    <citation type="submission" date="2024-02" db="EMBL/GenBank/DDBJ databases">
        <title>Identification of pathogenicity and growth-promoting function of Pseudomonas putida variant.</title>
        <authorList>
            <person name="Sun J."/>
        </authorList>
    </citation>
    <scope>NUCLEOTIDE SEQUENCE [LARGE SCALE GENOMIC DNA]</scope>
    <source>
        <strain evidence="9 10">A03</strain>
    </source>
</reference>
<organism evidence="9 10">
    <name type="scientific">Pseudomonas farsensis</name>
    <dbReference type="NCBI Taxonomy" id="2745492"/>
    <lineage>
        <taxon>Bacteria</taxon>
        <taxon>Pseudomonadati</taxon>
        <taxon>Pseudomonadota</taxon>
        <taxon>Gammaproteobacteria</taxon>
        <taxon>Pseudomonadales</taxon>
        <taxon>Pseudomonadaceae</taxon>
        <taxon>Pseudomonas</taxon>
    </lineage>
</organism>
<evidence type="ECO:0000256" key="1">
    <source>
        <dbReference type="ARBA" id="ARBA00006607"/>
    </source>
</evidence>
<dbReference type="SUPFAM" id="SSF54849">
    <property type="entry name" value="GroEL-intermediate domain like"/>
    <property type="match status" value="1"/>
</dbReference>
<comment type="subcellular location">
    <subcellularLocation>
        <location evidence="6">Cytoplasm</location>
    </subcellularLocation>
</comment>
<dbReference type="NCBIfam" id="NF009487">
    <property type="entry name" value="PRK12849.1"/>
    <property type="match status" value="1"/>
</dbReference>
<evidence type="ECO:0000256" key="5">
    <source>
        <dbReference type="ARBA" id="ARBA00023235"/>
    </source>
</evidence>
<keyword evidence="6" id="KW-0963">Cytoplasm</keyword>
<dbReference type="Proteomes" id="UP001380290">
    <property type="component" value="Unassembled WGS sequence"/>
</dbReference>
<proteinExistence type="inferred from homology"/>
<dbReference type="RefSeq" id="WP_339598855.1">
    <property type="nucleotide sequence ID" value="NZ_JBBHLC010000014.1"/>
</dbReference>
<name>A0ABU8QR80_9PSED</name>
<comment type="caution">
    <text evidence="9">The sequence shown here is derived from an EMBL/GenBank/DDBJ whole genome shotgun (WGS) entry which is preliminary data.</text>
</comment>
<dbReference type="SUPFAM" id="SSF48592">
    <property type="entry name" value="GroEL equatorial domain-like"/>
    <property type="match status" value="1"/>
</dbReference>
<dbReference type="Pfam" id="PF00118">
    <property type="entry name" value="Cpn60_TCP1"/>
    <property type="match status" value="1"/>
</dbReference>
<dbReference type="NCBIfam" id="NF000592">
    <property type="entry name" value="PRK00013.1"/>
    <property type="match status" value="1"/>
</dbReference>
<keyword evidence="2 6" id="KW-0547">Nucleotide-binding</keyword>
<feature type="binding site" evidence="6">
    <location>
        <position position="415"/>
    </location>
    <ligand>
        <name>ATP</name>
        <dbReference type="ChEBI" id="CHEBI:30616"/>
    </ligand>
</feature>
<dbReference type="InterPro" id="IPR027410">
    <property type="entry name" value="TCP-1-like_intermed_sf"/>
</dbReference>
<feature type="binding site" evidence="6">
    <location>
        <begin position="479"/>
        <end position="481"/>
    </location>
    <ligand>
        <name>ATP</name>
        <dbReference type="ChEBI" id="CHEBI:30616"/>
    </ligand>
</feature>